<keyword evidence="17 27" id="KW-1133">Transmembrane helix</keyword>
<evidence type="ECO:0000256" key="18">
    <source>
        <dbReference type="ARBA" id="ARBA00023136"/>
    </source>
</evidence>
<keyword evidence="10" id="KW-0328">Glycosyltransferase</keyword>
<dbReference type="InterPro" id="IPR036950">
    <property type="entry name" value="PBP_transglycosylase"/>
</dbReference>
<gene>
    <name evidence="30" type="ORF">LZ11_02101</name>
</gene>
<comment type="catalytic activity">
    <reaction evidence="22">
        <text>Preferential cleavage: (Ac)2-L-Lys-D-Ala-|-D-Ala. Also transpeptidation of peptidyl-alanyl moieties that are N-acyl substituents of D-alanine.</text>
        <dbReference type="EC" id="3.4.16.4"/>
    </reaction>
</comment>
<evidence type="ECO:0000256" key="3">
    <source>
        <dbReference type="ARBA" id="ARBA00004752"/>
    </source>
</evidence>
<comment type="function">
    <text evidence="1">Cell wall formation. Synthesis of cross-linked peptidoglycan from the lipid intermediates. The enzyme has a penicillin-insensitive transglycosylase N-terminal domain (formation of linear glycan strands) and a penicillin-sensitive transpeptidase C-terminal domain (cross-linking of the peptide subunits).</text>
</comment>
<comment type="caution">
    <text evidence="30">The sequence shown here is derived from an EMBL/GenBank/DDBJ whole genome shotgun (WGS) entry which is preliminary data.</text>
</comment>
<evidence type="ECO:0000256" key="13">
    <source>
        <dbReference type="ARBA" id="ARBA00022801"/>
    </source>
</evidence>
<accession>A0A5S5AH74</accession>
<dbReference type="EC" id="3.4.16.4" evidence="6"/>
<feature type="domain" description="Penicillin-binding protein transpeptidase" evidence="28">
    <location>
        <begin position="346"/>
        <end position="624"/>
    </location>
</feature>
<evidence type="ECO:0000256" key="14">
    <source>
        <dbReference type="ARBA" id="ARBA00022960"/>
    </source>
</evidence>
<evidence type="ECO:0000256" key="20">
    <source>
        <dbReference type="ARBA" id="ARBA00023268"/>
    </source>
</evidence>
<dbReference type="InterPro" id="IPR050396">
    <property type="entry name" value="Glycosyltr_51/Transpeptidase"/>
</dbReference>
<dbReference type="UniPathway" id="UPA00219"/>
<evidence type="ECO:0000256" key="25">
    <source>
        <dbReference type="ARBA" id="ARBA00060592"/>
    </source>
</evidence>
<evidence type="ECO:0000256" key="5">
    <source>
        <dbReference type="ARBA" id="ARBA00007739"/>
    </source>
</evidence>
<keyword evidence="11" id="KW-0808">Transferase</keyword>
<evidence type="ECO:0000256" key="6">
    <source>
        <dbReference type="ARBA" id="ARBA00012448"/>
    </source>
</evidence>
<dbReference type="SUPFAM" id="SSF56601">
    <property type="entry name" value="beta-lactamase/transpeptidase-like"/>
    <property type="match status" value="1"/>
</dbReference>
<keyword evidence="20" id="KW-0511">Multifunctional enzyme</keyword>
<dbReference type="InterPro" id="IPR001460">
    <property type="entry name" value="PCN-bd_Tpept"/>
</dbReference>
<dbReference type="GO" id="GO:0008658">
    <property type="term" value="F:penicillin binding"/>
    <property type="evidence" value="ECO:0007669"/>
    <property type="project" value="InterPro"/>
</dbReference>
<keyword evidence="18 27" id="KW-0472">Membrane</keyword>
<evidence type="ECO:0000256" key="7">
    <source>
        <dbReference type="ARBA" id="ARBA00018638"/>
    </source>
</evidence>
<sequence>MSNNTGKRKLSLARSLILLALFIVIASSGAALGLFIYYVKDTPPFDPQKLKPSETSIVYDAKGNVIAELHGEQNRIPVALSEIPEHLKQAFIAIEDQYFYKHKGINLRSLIGALWTDIIRREYHRGASTITQQLVKNAFLSNEKTLKRKAQEAWLAIQVERHFTKDQILEFYLNQIYFGHSAYGVEAAAQTYFGKSVKDLTLAESAMLAGITKGPSIYSPYLNFDRAKERQAVILNAMVEMGFITKEEAENAKKEKLNLIGLKNAKADYKAPYFTDYVITQLAQDLQRELGMTEDEAYQKIYNGGLKIYTTVDMEIQEAAEKALANPANYPYTKKDKNDIPQPQAAAVVIDPHTGHIKALVGGREHYKKLGLNRAFQSYRQPGSAFKPIIVYTAAVDMGYTAATVVDDSPVSYPNGSGGTWSPQNYTHDFKGLTTIRKAIADSVNVVAVKVLEDIGIDRGIEYAQKLGIKNLVLEGRRNDRQLPIALGGITKGVSPLELASAYGTLANQGTHVEPIAILKVVDKNGRTLLENNPDRWTAVSPQVAFIVTDMMRSVITEGTGKRLAGLPFPVAGKTGTTSDNKDVWFVGYTPHLVAAVWMGHDEPSPMKGVAGGYQPALIWKQIMTVAHKNLPRVNFPKPGNIVGPITVCEDSGKIPTELCYRDPRGPRVSGEYFIKGTEPTEYCDVHVEKLIDVSTGLLATPYCPPDQVQSKVFLARPPYKASASGKIPLDAKYQPPTEYCNVHGPGSINEGGLPGGVIVPPVDQNNPGNVNGNGNGNGNDSGNNSTGNSQDQDQDREHEQTRDEDQKQNKDDNKSNNRTRSDAENFITRLLQ</sequence>
<evidence type="ECO:0000256" key="11">
    <source>
        <dbReference type="ARBA" id="ARBA00022679"/>
    </source>
</evidence>
<evidence type="ECO:0000256" key="19">
    <source>
        <dbReference type="ARBA" id="ARBA00023251"/>
    </source>
</evidence>
<evidence type="ECO:0000256" key="10">
    <source>
        <dbReference type="ARBA" id="ARBA00022676"/>
    </source>
</evidence>
<keyword evidence="31" id="KW-1185">Reference proteome</keyword>
<evidence type="ECO:0000256" key="27">
    <source>
        <dbReference type="SAM" id="Phobius"/>
    </source>
</evidence>
<evidence type="ECO:0000256" key="21">
    <source>
        <dbReference type="ARBA" id="ARBA00023316"/>
    </source>
</evidence>
<evidence type="ECO:0000256" key="23">
    <source>
        <dbReference type="ARBA" id="ARBA00044770"/>
    </source>
</evidence>
<keyword evidence="13" id="KW-0378">Hydrolase</keyword>
<keyword evidence="15" id="KW-0735">Signal-anchor</keyword>
<dbReference type="SUPFAM" id="SSF53955">
    <property type="entry name" value="Lysozyme-like"/>
    <property type="match status" value="1"/>
</dbReference>
<feature type="compositionally biased region" description="Low complexity" evidence="26">
    <location>
        <begin position="781"/>
        <end position="792"/>
    </location>
</feature>
<evidence type="ECO:0000256" key="16">
    <source>
        <dbReference type="ARBA" id="ARBA00022984"/>
    </source>
</evidence>
<dbReference type="PANTHER" id="PTHR32282:SF33">
    <property type="entry name" value="PEPTIDOGLYCAN GLYCOSYLTRANSFERASE"/>
    <property type="match status" value="1"/>
</dbReference>
<dbReference type="PANTHER" id="PTHR32282">
    <property type="entry name" value="BINDING PROTEIN TRANSPEPTIDASE, PUTATIVE-RELATED"/>
    <property type="match status" value="1"/>
</dbReference>
<dbReference type="InterPro" id="IPR023346">
    <property type="entry name" value="Lysozyme-like_dom_sf"/>
</dbReference>
<feature type="domain" description="Glycosyl transferase family 51" evidence="29">
    <location>
        <begin position="63"/>
        <end position="238"/>
    </location>
</feature>
<dbReference type="Gene3D" id="3.40.710.10">
    <property type="entry name" value="DD-peptidase/beta-lactamase superfamily"/>
    <property type="match status" value="1"/>
</dbReference>
<keyword evidence="21" id="KW-0961">Cell wall biogenesis/degradation</keyword>
<evidence type="ECO:0000256" key="15">
    <source>
        <dbReference type="ARBA" id="ARBA00022968"/>
    </source>
</evidence>
<comment type="subcellular location">
    <subcellularLocation>
        <location evidence="2">Cell membrane</location>
        <topology evidence="2">Single-pass type II membrane protein</topology>
    </subcellularLocation>
</comment>
<evidence type="ECO:0000256" key="22">
    <source>
        <dbReference type="ARBA" id="ARBA00034000"/>
    </source>
</evidence>
<dbReference type="GO" id="GO:0005886">
    <property type="term" value="C:plasma membrane"/>
    <property type="evidence" value="ECO:0007669"/>
    <property type="project" value="UniProtKB-SubCell"/>
</dbReference>
<keyword evidence="16" id="KW-0573">Peptidoglycan synthesis</keyword>
<evidence type="ECO:0000256" key="9">
    <source>
        <dbReference type="ARBA" id="ARBA00022670"/>
    </source>
</evidence>
<comment type="similarity">
    <text evidence="4">In the C-terminal section; belongs to the transpeptidase family.</text>
</comment>
<dbReference type="EC" id="2.4.99.28" evidence="23"/>
<dbReference type="GO" id="GO:0009002">
    <property type="term" value="F:serine-type D-Ala-D-Ala carboxypeptidase activity"/>
    <property type="evidence" value="ECO:0007669"/>
    <property type="project" value="UniProtKB-EC"/>
</dbReference>
<evidence type="ECO:0000256" key="12">
    <source>
        <dbReference type="ARBA" id="ARBA00022692"/>
    </source>
</evidence>
<organism evidence="30 31">
    <name type="scientific">Thermosediminibacter litoriperuensis</name>
    <dbReference type="NCBI Taxonomy" id="291989"/>
    <lineage>
        <taxon>Bacteria</taxon>
        <taxon>Bacillati</taxon>
        <taxon>Bacillota</taxon>
        <taxon>Clostridia</taxon>
        <taxon>Thermosediminibacterales</taxon>
        <taxon>Thermosediminibacteraceae</taxon>
        <taxon>Thermosediminibacter</taxon>
    </lineage>
</organism>
<dbReference type="GO" id="GO:0008955">
    <property type="term" value="F:peptidoglycan glycosyltransferase activity"/>
    <property type="evidence" value="ECO:0007669"/>
    <property type="project" value="UniProtKB-EC"/>
</dbReference>
<comment type="similarity">
    <text evidence="5">In the N-terminal section; belongs to the glycosyltransferase 51 family.</text>
</comment>
<evidence type="ECO:0000313" key="30">
    <source>
        <dbReference type="EMBL" id="TYP49824.1"/>
    </source>
</evidence>
<reference evidence="30 31" key="1">
    <citation type="submission" date="2019-07" db="EMBL/GenBank/DDBJ databases">
        <title>Genomic Encyclopedia of Type Strains, Phase I: the one thousand microbial genomes (KMG-I) project.</title>
        <authorList>
            <person name="Kyrpides N."/>
        </authorList>
    </citation>
    <scope>NUCLEOTIDE SEQUENCE [LARGE SCALE GENOMIC DNA]</scope>
    <source>
        <strain evidence="30 31">DSM 16647</strain>
    </source>
</reference>
<protein>
    <recommendedName>
        <fullName evidence="7">Penicillin-binding protein 1A</fullName>
        <ecNumber evidence="23">2.4.99.28</ecNumber>
        <ecNumber evidence="6">3.4.16.4</ecNumber>
    </recommendedName>
</protein>
<name>A0A5S5AH74_9FIRM</name>
<dbReference type="Gene3D" id="1.10.3810.10">
    <property type="entry name" value="Biosynthetic peptidoglycan transglycosylase-like"/>
    <property type="match status" value="1"/>
</dbReference>
<dbReference type="OrthoDB" id="9766909at2"/>
<evidence type="ECO:0000256" key="2">
    <source>
        <dbReference type="ARBA" id="ARBA00004401"/>
    </source>
</evidence>
<feature type="compositionally biased region" description="Low complexity" evidence="26">
    <location>
        <begin position="757"/>
        <end position="771"/>
    </location>
</feature>
<dbReference type="Proteomes" id="UP000322294">
    <property type="component" value="Unassembled WGS sequence"/>
</dbReference>
<evidence type="ECO:0000256" key="26">
    <source>
        <dbReference type="SAM" id="MobiDB-lite"/>
    </source>
</evidence>
<comment type="catalytic activity">
    <reaction evidence="24">
        <text>[GlcNAc-(1-&gt;4)-Mur2Ac(oyl-L-Ala-gamma-D-Glu-L-Lys-D-Ala-D-Ala)](n)-di-trans,octa-cis-undecaprenyl diphosphate + beta-D-GlcNAc-(1-&gt;4)-Mur2Ac(oyl-L-Ala-gamma-D-Glu-L-Lys-D-Ala-D-Ala)-di-trans,octa-cis-undecaprenyl diphosphate = [GlcNAc-(1-&gt;4)-Mur2Ac(oyl-L-Ala-gamma-D-Glu-L-Lys-D-Ala-D-Ala)](n+1)-di-trans,octa-cis-undecaprenyl diphosphate + di-trans,octa-cis-undecaprenyl diphosphate + H(+)</text>
        <dbReference type="Rhea" id="RHEA:23708"/>
        <dbReference type="Rhea" id="RHEA-COMP:9602"/>
        <dbReference type="Rhea" id="RHEA-COMP:9603"/>
        <dbReference type="ChEBI" id="CHEBI:15378"/>
        <dbReference type="ChEBI" id="CHEBI:58405"/>
        <dbReference type="ChEBI" id="CHEBI:60033"/>
        <dbReference type="ChEBI" id="CHEBI:78435"/>
        <dbReference type="EC" id="2.4.99.28"/>
    </reaction>
</comment>
<comment type="pathway">
    <text evidence="25">Glycan biosynthesis.</text>
</comment>
<keyword evidence="9" id="KW-0645">Protease</keyword>
<keyword evidence="19" id="KW-0046">Antibiotic resistance</keyword>
<dbReference type="FunFam" id="1.10.3810.10:FF:000001">
    <property type="entry name" value="Penicillin-binding protein 1A"/>
    <property type="match status" value="1"/>
</dbReference>
<dbReference type="GO" id="GO:0046677">
    <property type="term" value="P:response to antibiotic"/>
    <property type="evidence" value="ECO:0007669"/>
    <property type="project" value="UniProtKB-KW"/>
</dbReference>
<evidence type="ECO:0000259" key="29">
    <source>
        <dbReference type="Pfam" id="PF00912"/>
    </source>
</evidence>
<evidence type="ECO:0000256" key="8">
    <source>
        <dbReference type="ARBA" id="ARBA00022645"/>
    </source>
</evidence>
<dbReference type="GO" id="GO:0009252">
    <property type="term" value="P:peptidoglycan biosynthetic process"/>
    <property type="evidence" value="ECO:0007669"/>
    <property type="project" value="UniProtKB-UniPathway"/>
</dbReference>
<keyword evidence="12 27" id="KW-0812">Transmembrane</keyword>
<dbReference type="InterPro" id="IPR012338">
    <property type="entry name" value="Beta-lactam/transpept-like"/>
</dbReference>
<evidence type="ECO:0000256" key="1">
    <source>
        <dbReference type="ARBA" id="ARBA00002624"/>
    </source>
</evidence>
<evidence type="ECO:0000259" key="28">
    <source>
        <dbReference type="Pfam" id="PF00905"/>
    </source>
</evidence>
<dbReference type="Pfam" id="PF00912">
    <property type="entry name" value="Transgly"/>
    <property type="match status" value="1"/>
</dbReference>
<dbReference type="NCBIfam" id="TIGR02074">
    <property type="entry name" value="PBP_1a_fam"/>
    <property type="match status" value="1"/>
</dbReference>
<dbReference type="InterPro" id="IPR001264">
    <property type="entry name" value="Glyco_trans_51"/>
</dbReference>
<dbReference type="Pfam" id="PF00905">
    <property type="entry name" value="Transpeptidase"/>
    <property type="match status" value="1"/>
</dbReference>
<dbReference type="RefSeq" id="WP_148867787.1">
    <property type="nucleotide sequence ID" value="NZ_VNHO01000028.1"/>
</dbReference>
<dbReference type="GO" id="GO:0071555">
    <property type="term" value="P:cell wall organization"/>
    <property type="evidence" value="ECO:0007669"/>
    <property type="project" value="UniProtKB-KW"/>
</dbReference>
<evidence type="ECO:0000256" key="24">
    <source>
        <dbReference type="ARBA" id="ARBA00049902"/>
    </source>
</evidence>
<keyword evidence="8" id="KW-0121">Carboxypeptidase</keyword>
<evidence type="ECO:0000256" key="4">
    <source>
        <dbReference type="ARBA" id="ARBA00007090"/>
    </source>
</evidence>
<evidence type="ECO:0000313" key="31">
    <source>
        <dbReference type="Proteomes" id="UP000322294"/>
    </source>
</evidence>
<proteinExistence type="inferred from homology"/>
<feature type="transmembrane region" description="Helical" evidence="27">
    <location>
        <begin position="12"/>
        <end position="39"/>
    </location>
</feature>
<dbReference type="GO" id="GO:0008360">
    <property type="term" value="P:regulation of cell shape"/>
    <property type="evidence" value="ECO:0007669"/>
    <property type="project" value="UniProtKB-KW"/>
</dbReference>
<evidence type="ECO:0000256" key="17">
    <source>
        <dbReference type="ARBA" id="ARBA00022989"/>
    </source>
</evidence>
<keyword evidence="14" id="KW-0133">Cell shape</keyword>
<feature type="region of interest" description="Disordered" evidence="26">
    <location>
        <begin position="743"/>
        <end position="833"/>
    </location>
</feature>
<dbReference type="AlphaFoldDB" id="A0A5S5AH74"/>
<comment type="pathway">
    <text evidence="3">Cell wall biogenesis; peptidoglycan biosynthesis.</text>
</comment>
<dbReference type="EMBL" id="VNHO01000028">
    <property type="protein sequence ID" value="TYP49824.1"/>
    <property type="molecule type" value="Genomic_DNA"/>
</dbReference>
<dbReference type="GO" id="GO:0006508">
    <property type="term" value="P:proteolysis"/>
    <property type="evidence" value="ECO:0007669"/>
    <property type="project" value="UniProtKB-KW"/>
</dbReference>
<feature type="compositionally biased region" description="Basic and acidic residues" evidence="26">
    <location>
        <begin position="794"/>
        <end position="824"/>
    </location>
</feature>